<comment type="similarity">
    <text evidence="1">Belongs to the TCP10 family.</text>
</comment>
<evidence type="ECO:0000256" key="3">
    <source>
        <dbReference type="SAM" id="MobiDB-lite"/>
    </source>
</evidence>
<feature type="region of interest" description="Disordered" evidence="3">
    <location>
        <begin position="736"/>
        <end position="784"/>
    </location>
</feature>
<dbReference type="GO" id="GO:0060271">
    <property type="term" value="P:cilium assembly"/>
    <property type="evidence" value="ECO:0007669"/>
    <property type="project" value="TreeGrafter"/>
</dbReference>
<dbReference type="Proteomes" id="UP000192223">
    <property type="component" value="Unplaced"/>
</dbReference>
<feature type="region of interest" description="Disordered" evidence="3">
    <location>
        <begin position="809"/>
        <end position="831"/>
    </location>
</feature>
<feature type="domain" description="Centromere protein J C-terminal" evidence="4">
    <location>
        <begin position="949"/>
        <end position="980"/>
    </location>
</feature>
<keyword evidence="2" id="KW-0175">Coiled coil</keyword>
<evidence type="ECO:0000259" key="4">
    <source>
        <dbReference type="Pfam" id="PF07202"/>
    </source>
</evidence>
<reference evidence="7" key="1">
    <citation type="submission" date="2025-08" db="UniProtKB">
        <authorList>
            <consortium name="RefSeq"/>
        </authorList>
    </citation>
    <scope>IDENTIFICATION</scope>
    <source>
        <tissue evidence="7">Entire body</tissue>
    </source>
</reference>
<dbReference type="GO" id="GO:0015631">
    <property type="term" value="F:tubulin binding"/>
    <property type="evidence" value="ECO:0007669"/>
    <property type="project" value="TreeGrafter"/>
</dbReference>
<dbReference type="FunCoup" id="A0A1W4XLN6">
    <property type="interactions" value="38"/>
</dbReference>
<organism evidence="6 7">
    <name type="scientific">Agrilus planipennis</name>
    <name type="common">Emerald ash borer</name>
    <name type="synonym">Agrilus marcopoli</name>
    <dbReference type="NCBI Taxonomy" id="224129"/>
    <lineage>
        <taxon>Eukaryota</taxon>
        <taxon>Metazoa</taxon>
        <taxon>Ecdysozoa</taxon>
        <taxon>Arthropoda</taxon>
        <taxon>Hexapoda</taxon>
        <taxon>Insecta</taxon>
        <taxon>Pterygota</taxon>
        <taxon>Neoptera</taxon>
        <taxon>Endopterygota</taxon>
        <taxon>Coleoptera</taxon>
        <taxon>Polyphaga</taxon>
        <taxon>Elateriformia</taxon>
        <taxon>Buprestoidea</taxon>
        <taxon>Buprestidae</taxon>
        <taxon>Agrilinae</taxon>
        <taxon>Agrilus</taxon>
    </lineage>
</organism>
<dbReference type="Pfam" id="PF07202">
    <property type="entry name" value="Tcp10_C"/>
    <property type="match status" value="4"/>
</dbReference>
<accession>A0A1W4XLN6</accession>
<evidence type="ECO:0000256" key="2">
    <source>
        <dbReference type="SAM" id="Coils"/>
    </source>
</evidence>
<dbReference type="Pfam" id="PF25779">
    <property type="entry name" value="Tubulin-bind_CPAP"/>
    <property type="match status" value="1"/>
</dbReference>
<dbReference type="GO" id="GO:0005813">
    <property type="term" value="C:centrosome"/>
    <property type="evidence" value="ECO:0007669"/>
    <property type="project" value="TreeGrafter"/>
</dbReference>
<name>A0A1W4XLN6_AGRPL</name>
<dbReference type="InterPro" id="IPR009852">
    <property type="entry name" value="CENPJ_C_dom"/>
</dbReference>
<dbReference type="PANTHER" id="PTHR10331:SF6">
    <property type="entry name" value="SPINDLE ASSEMBLY ABNORMAL 4"/>
    <property type="match status" value="1"/>
</dbReference>
<dbReference type="GO" id="GO:0005814">
    <property type="term" value="C:centriole"/>
    <property type="evidence" value="ECO:0007669"/>
    <property type="project" value="TreeGrafter"/>
</dbReference>
<dbReference type="PANTHER" id="PTHR10331">
    <property type="entry name" value="T COMPLEX PROTEIN 10"/>
    <property type="match status" value="1"/>
</dbReference>
<dbReference type="Gene3D" id="2.60.450.20">
    <property type="match status" value="1"/>
</dbReference>
<feature type="domain" description="Centromere protein J C-terminal" evidence="4">
    <location>
        <begin position="1023"/>
        <end position="1053"/>
    </location>
</feature>
<dbReference type="InterPro" id="IPR058029">
    <property type="entry name" value="Tubulin-bd_CENPJ"/>
</dbReference>
<keyword evidence="6" id="KW-1185">Reference proteome</keyword>
<dbReference type="CTD" id="40859"/>
<feature type="domain" description="Centromere protein J C-terminal" evidence="4">
    <location>
        <begin position="887"/>
        <end position="907"/>
    </location>
</feature>
<dbReference type="AlphaFoldDB" id="A0A1W4XLN6"/>
<feature type="coiled-coil region" evidence="2">
    <location>
        <begin position="491"/>
        <end position="661"/>
    </location>
</feature>
<dbReference type="RefSeq" id="XP_018333692.1">
    <property type="nucleotide sequence ID" value="XM_018478190.1"/>
</dbReference>
<feature type="domain" description="CENPJ tubulin-binding region" evidence="5">
    <location>
        <begin position="86"/>
        <end position="120"/>
    </location>
</feature>
<dbReference type="InterPro" id="IPR026581">
    <property type="entry name" value="TCP10L/CENPJ"/>
</dbReference>
<dbReference type="OrthoDB" id="10252174at2759"/>
<dbReference type="GeneID" id="108742855"/>
<dbReference type="KEGG" id="apln:108742855"/>
<evidence type="ECO:0000256" key="1">
    <source>
        <dbReference type="ARBA" id="ARBA00005627"/>
    </source>
</evidence>
<dbReference type="InterPro" id="IPR047002">
    <property type="entry name" value="Tcp10_C_sf"/>
</dbReference>
<dbReference type="STRING" id="224129.A0A1W4XLN6"/>
<protein>
    <submittedName>
        <fullName evidence="7">Centromere protein J</fullName>
    </submittedName>
</protein>
<dbReference type="InParanoid" id="A0A1W4XLN6"/>
<evidence type="ECO:0000259" key="5">
    <source>
        <dbReference type="Pfam" id="PF25779"/>
    </source>
</evidence>
<feature type="region of interest" description="Disordered" evidence="3">
    <location>
        <begin position="684"/>
        <end position="721"/>
    </location>
</feature>
<feature type="domain" description="Centromere protein J C-terminal" evidence="4">
    <location>
        <begin position="985"/>
        <end position="1019"/>
    </location>
</feature>
<feature type="compositionally biased region" description="Basic and acidic residues" evidence="3">
    <location>
        <begin position="809"/>
        <end position="820"/>
    </location>
</feature>
<evidence type="ECO:0000313" key="6">
    <source>
        <dbReference type="Proteomes" id="UP000192223"/>
    </source>
</evidence>
<gene>
    <name evidence="7" type="primary">LOC108742855</name>
</gene>
<dbReference type="GO" id="GO:0061511">
    <property type="term" value="P:centriole elongation"/>
    <property type="evidence" value="ECO:0007669"/>
    <property type="project" value="TreeGrafter"/>
</dbReference>
<proteinExistence type="inferred from homology"/>
<sequence length="1071" mass="123507">MSFSPASILARLDELKRWQEKQQEKLMQQHQNRLKENEKNTVSSLNEIISGTVSRVDSDKRVLSKKVTFWQESPDAKVKSFKAELEDRLASEPQNNNEEKPKNIVKKPFLKRGQGLARYKMNVGDIVKKKTKPVQNTKPALNKDDLSNCKSAENENEQIKITPLKKPNVNFEPKAKWLNVENQELPPSEINLGDDNIPIRKASFKQTFDKAGGKIKSENSVLVARQNIIEQINRFALQKENNDKKNPAKDEPKFDGDLTLYEKALEKESLRVFEALEQKAMNSSFSSTNSSVVQLLSSTPSKDGKRRNVSIQLDQRFEVHHCANDETDEGADLISFEEDNVEIIRGNRRENVKVEHEQSVLSDHNETSIKSSDLRSLLERFIPKMQENNPSLFRDLGPAGKNDKMDNCKKYFEDNLFKDFPSDSSIVTDNNDDEDTLKSGTEIDEDVQPLDCNDREKWSDNEYDGNGNMPTNICEQCLKKSQKSYSDVALMTDEFEQKADTQKERESLEKDLVKKLRDLDEEIAKFRQENVKIAKIKKEIELERLDFQKEHREQRKILEEEREKINQHLDDEKKKLAKEKMVFERYVKDSQNKPSKKEREEITILKGEVANLKETLKLKEIKNSTTQARLRNQIKRLEKDNSEFKEQIESLQKQNAKMQAAQKICRPSDTKMLHEINKNITRLTLNSKKNKRPSKSFSEDSDNDSSEQEAANYLKNKDNKIKKRTKSLSELEVCNKVNKNKKNMKQDLSLRGSTNGKKRHSKKTPAAATYTDSEEEDNSSGDSMMNDLFSDEKNVRLIKKNNEYKYLRPNDSDSFKHKDAFNASGDTNKENDVNISNLKAQKKYHDPDEFEDIEKRYEKLFGTSSHETTIKPTNNVLDDSKDKKDRIERVLSDGSKEIKYPNGNTKTVSKEGNLVVVNYYNGDVKETNLLVGTVRYYYKENRIWHTTFPDGSELLEFPNGQTEKKFKDGSHEVKYVDGTIRNVGTSGTEKITYVDGTVVTMNKQGDKILELPSGEKEIHTQQQKRREYPDGTVKTVYADGTQETKYSNGRIRIKDKHGNLVMDSERVGKSK</sequence>
<evidence type="ECO:0000313" key="7">
    <source>
        <dbReference type="RefSeq" id="XP_018333692.1"/>
    </source>
</evidence>